<gene>
    <name evidence="2" type="ORF">ACLA_087630</name>
</gene>
<feature type="signal peptide" evidence="1">
    <location>
        <begin position="1"/>
        <end position="20"/>
    </location>
</feature>
<feature type="chain" id="PRO_5002633475" evidence="1">
    <location>
        <begin position="21"/>
        <end position="116"/>
    </location>
</feature>
<dbReference type="GeneID" id="4699922"/>
<dbReference type="Proteomes" id="UP000006701">
    <property type="component" value="Unassembled WGS sequence"/>
</dbReference>
<evidence type="ECO:0000313" key="2">
    <source>
        <dbReference type="EMBL" id="EAW07057.1"/>
    </source>
</evidence>
<accession>A1CUS0</accession>
<protein>
    <submittedName>
        <fullName evidence="2">Uncharacterized protein</fullName>
    </submittedName>
</protein>
<dbReference type="VEuPathDB" id="FungiDB:ACLA_087630"/>
<dbReference type="OMA" id="GVCDDAK"/>
<organism evidence="2 3">
    <name type="scientific">Aspergillus clavatus (strain ATCC 1007 / CBS 513.65 / DSM 816 / NCTC 3887 / NRRL 1 / QM 1276 / 107)</name>
    <dbReference type="NCBI Taxonomy" id="344612"/>
    <lineage>
        <taxon>Eukaryota</taxon>
        <taxon>Fungi</taxon>
        <taxon>Dikarya</taxon>
        <taxon>Ascomycota</taxon>
        <taxon>Pezizomycotina</taxon>
        <taxon>Eurotiomycetes</taxon>
        <taxon>Eurotiomycetidae</taxon>
        <taxon>Eurotiales</taxon>
        <taxon>Aspergillaceae</taxon>
        <taxon>Aspergillus</taxon>
        <taxon>Aspergillus subgen. Fumigati</taxon>
    </lineage>
</organism>
<dbReference type="OrthoDB" id="4423022at2759"/>
<proteinExistence type="predicted"/>
<keyword evidence="1" id="KW-0732">Signal</keyword>
<sequence>MFSNATKAVIGLALVQSVSAKLSVAFTTYGGPDCTTFYGTSTLVAGYCVNFENFPEKSYGASATSGACDDASKTPVLKVFADPNCETGLVNTVPVGAEPICISADVTLQSANVACV</sequence>
<name>A1CUS0_ASPCL</name>
<dbReference type="KEGG" id="act:ACLA_087630"/>
<dbReference type="eggNOG" id="ENOG502T0PH">
    <property type="taxonomic scope" value="Eukaryota"/>
</dbReference>
<dbReference type="EMBL" id="DS027060">
    <property type="protein sequence ID" value="EAW07057.1"/>
    <property type="molecule type" value="Genomic_DNA"/>
</dbReference>
<dbReference type="HOGENOM" id="CLU_2120624_0_0_1"/>
<dbReference type="AlphaFoldDB" id="A1CUS0"/>
<evidence type="ECO:0000256" key="1">
    <source>
        <dbReference type="SAM" id="SignalP"/>
    </source>
</evidence>
<reference evidence="2 3" key="1">
    <citation type="journal article" date="2008" name="PLoS Genet.">
        <title>Genomic islands in the pathogenic filamentous fungus Aspergillus fumigatus.</title>
        <authorList>
            <person name="Fedorova N.D."/>
            <person name="Khaldi N."/>
            <person name="Joardar V.S."/>
            <person name="Maiti R."/>
            <person name="Amedeo P."/>
            <person name="Anderson M.J."/>
            <person name="Crabtree J."/>
            <person name="Silva J.C."/>
            <person name="Badger J.H."/>
            <person name="Albarraq A."/>
            <person name="Angiuoli S."/>
            <person name="Bussey H."/>
            <person name="Bowyer P."/>
            <person name="Cotty P.J."/>
            <person name="Dyer P.S."/>
            <person name="Egan A."/>
            <person name="Galens K."/>
            <person name="Fraser-Liggett C.M."/>
            <person name="Haas B.J."/>
            <person name="Inman J.M."/>
            <person name="Kent R."/>
            <person name="Lemieux S."/>
            <person name="Malavazi I."/>
            <person name="Orvis J."/>
            <person name="Roemer T."/>
            <person name="Ronning C.M."/>
            <person name="Sundaram J.P."/>
            <person name="Sutton G."/>
            <person name="Turner G."/>
            <person name="Venter J.C."/>
            <person name="White O.R."/>
            <person name="Whitty B.R."/>
            <person name="Youngman P."/>
            <person name="Wolfe K.H."/>
            <person name="Goldman G.H."/>
            <person name="Wortman J.R."/>
            <person name="Jiang B."/>
            <person name="Denning D.W."/>
            <person name="Nierman W.C."/>
        </authorList>
    </citation>
    <scope>NUCLEOTIDE SEQUENCE [LARGE SCALE GENOMIC DNA]</scope>
    <source>
        <strain evidence="3">ATCC 1007 / CBS 513.65 / DSM 816 / NCTC 3887 / NRRL 1</strain>
    </source>
</reference>
<keyword evidence="3" id="KW-1185">Reference proteome</keyword>
<dbReference type="RefSeq" id="XP_001268483.1">
    <property type="nucleotide sequence ID" value="XM_001268482.1"/>
</dbReference>
<evidence type="ECO:0000313" key="3">
    <source>
        <dbReference type="Proteomes" id="UP000006701"/>
    </source>
</evidence>